<evidence type="ECO:0000256" key="2">
    <source>
        <dbReference type="ARBA" id="ARBA00022475"/>
    </source>
</evidence>
<keyword evidence="4 6" id="KW-1133">Transmembrane helix</keyword>
<feature type="transmembrane region" description="Helical" evidence="6">
    <location>
        <begin position="279"/>
        <end position="295"/>
    </location>
</feature>
<protein>
    <submittedName>
        <fullName evidence="9">Competence protein ComEC</fullName>
    </submittedName>
</protein>
<feature type="transmembrane region" description="Helical" evidence="6">
    <location>
        <begin position="407"/>
        <end position="434"/>
    </location>
</feature>
<organism evidence="9 10">
    <name type="scientific">Chryseobacterium daecheongense</name>
    <dbReference type="NCBI Taxonomy" id="192389"/>
    <lineage>
        <taxon>Bacteria</taxon>
        <taxon>Pseudomonadati</taxon>
        <taxon>Bacteroidota</taxon>
        <taxon>Flavobacteriia</taxon>
        <taxon>Flavobacteriales</taxon>
        <taxon>Weeksellaceae</taxon>
        <taxon>Chryseobacterium group</taxon>
        <taxon>Chryseobacterium</taxon>
    </lineage>
</organism>
<proteinExistence type="predicted"/>
<feature type="transmembrane region" description="Helical" evidence="6">
    <location>
        <begin position="441"/>
        <end position="461"/>
    </location>
</feature>
<feature type="transmembrane region" description="Helical" evidence="6">
    <location>
        <begin position="246"/>
        <end position="267"/>
    </location>
</feature>
<feature type="transmembrane region" description="Helical" evidence="6">
    <location>
        <begin position="349"/>
        <end position="368"/>
    </location>
</feature>
<dbReference type="InterPro" id="IPR025405">
    <property type="entry name" value="DUF4131"/>
</dbReference>
<comment type="subcellular location">
    <subcellularLocation>
        <location evidence="1">Cell membrane</location>
        <topology evidence="1">Multi-pass membrane protein</topology>
    </subcellularLocation>
</comment>
<gene>
    <name evidence="9" type="ORF">BCF50_3292</name>
</gene>
<dbReference type="Pfam" id="PF03772">
    <property type="entry name" value="Competence"/>
    <property type="match status" value="1"/>
</dbReference>
<evidence type="ECO:0000313" key="10">
    <source>
        <dbReference type="Proteomes" id="UP000295709"/>
    </source>
</evidence>
<keyword evidence="3 6" id="KW-0812">Transmembrane</keyword>
<evidence type="ECO:0000259" key="8">
    <source>
        <dbReference type="Pfam" id="PF13567"/>
    </source>
</evidence>
<evidence type="ECO:0000256" key="6">
    <source>
        <dbReference type="SAM" id="Phobius"/>
    </source>
</evidence>
<dbReference type="EMBL" id="SOQW01000004">
    <property type="protein sequence ID" value="TDX90725.1"/>
    <property type="molecule type" value="Genomic_DNA"/>
</dbReference>
<name>A0ABY2FT45_9FLAO</name>
<dbReference type="NCBIfam" id="TIGR00360">
    <property type="entry name" value="ComEC_N-term"/>
    <property type="match status" value="1"/>
</dbReference>
<accession>A0ABY2FT45</accession>
<evidence type="ECO:0000256" key="3">
    <source>
        <dbReference type="ARBA" id="ARBA00022692"/>
    </source>
</evidence>
<keyword evidence="10" id="KW-1185">Reference proteome</keyword>
<evidence type="ECO:0000256" key="4">
    <source>
        <dbReference type="ARBA" id="ARBA00022989"/>
    </source>
</evidence>
<feature type="domain" description="DUF4131" evidence="8">
    <location>
        <begin position="36"/>
        <end position="182"/>
    </location>
</feature>
<keyword evidence="5 6" id="KW-0472">Membrane</keyword>
<dbReference type="InterPro" id="IPR004477">
    <property type="entry name" value="ComEC_N"/>
</dbReference>
<feature type="transmembrane region" description="Helical" evidence="6">
    <location>
        <begin position="324"/>
        <end position="343"/>
    </location>
</feature>
<feature type="transmembrane region" description="Helical" evidence="6">
    <location>
        <begin position="380"/>
        <end position="401"/>
    </location>
</feature>
<reference evidence="9 10" key="1">
    <citation type="submission" date="2019-03" db="EMBL/GenBank/DDBJ databases">
        <title>Genomic Encyclopedia of Archaeal and Bacterial Type Strains, Phase II (KMG-II): from individual species to whole genera.</title>
        <authorList>
            <person name="Goeker M."/>
        </authorList>
    </citation>
    <scope>NUCLEOTIDE SEQUENCE [LARGE SCALE GENOMIC DNA]</scope>
    <source>
        <strain evidence="9 10">DSM 15235</strain>
    </source>
</reference>
<dbReference type="PANTHER" id="PTHR30619:SF7">
    <property type="entry name" value="BETA-LACTAMASE DOMAIN PROTEIN"/>
    <property type="match status" value="1"/>
</dbReference>
<evidence type="ECO:0000259" key="7">
    <source>
        <dbReference type="Pfam" id="PF03772"/>
    </source>
</evidence>
<feature type="transmembrane region" description="Helical" evidence="6">
    <location>
        <begin position="37"/>
        <end position="57"/>
    </location>
</feature>
<feature type="transmembrane region" description="Helical" evidence="6">
    <location>
        <begin position="473"/>
        <end position="491"/>
    </location>
</feature>
<evidence type="ECO:0000256" key="5">
    <source>
        <dbReference type="ARBA" id="ARBA00023136"/>
    </source>
</evidence>
<feature type="domain" description="ComEC/Rec2-related protein" evidence="7">
    <location>
        <begin position="226"/>
        <end position="492"/>
    </location>
</feature>
<evidence type="ECO:0000313" key="9">
    <source>
        <dbReference type="EMBL" id="TDX90725.1"/>
    </source>
</evidence>
<sequence length="598" mass="69811">MTFKSLPLNKQPLLILVICFIFGICFQERVSLGNSPVYGIAGGCLLILVLVLFSSYFLHKARSYLLGFLFFGVGIICHHFNTVDGSNKNIHSASNDIVLFKITKKLNSDSKYKKYEAVIQTREGYTNSLIYVPQHNKELDFNHYYRAKAYITQPKPPQYDFQFDYVKYLSRKGIYYQAFISDKIYSSKRNDLTLSEKISQKRVEVLQNIDQAKMSIKSKAFLKGIILADRTEIDPETVRDFNRSGLVHFLAISGTHIVVIFGIFYFLFVQLLPLKYRKYAVILSLVFIWLFAGFIGFGNSVLRSCIMLSMYFIYILLQRKPDLLHSLALSAFIILLSDTYQIFDIGFQLSFTAVLGIFWLNQPILKYFPKQDNYFKRLLFNTISISLSAQLATLPLVLLYFHQFSFISIIANFFIVPFSEIIIVFSFVLTAIIAIGMNISVINTIYDAMIHVLLDVIHWFADFDGLFFESIPMNQMEVLLLLVIIYLMRWIIIRFDFKNSMRFTMAVFIFFIVRFSFNIIEYNKEEVLVQDFYKNKVLLVKNRNSVCFWINDHTEKDKVLQYIIKPYIASRRIHSVEIKIFPEHVQKVVYHGKIYDIN</sequence>
<dbReference type="Proteomes" id="UP000295709">
    <property type="component" value="Unassembled WGS sequence"/>
</dbReference>
<keyword evidence="2" id="KW-1003">Cell membrane</keyword>
<dbReference type="Pfam" id="PF13567">
    <property type="entry name" value="DUF4131"/>
    <property type="match status" value="1"/>
</dbReference>
<evidence type="ECO:0000256" key="1">
    <source>
        <dbReference type="ARBA" id="ARBA00004651"/>
    </source>
</evidence>
<dbReference type="PANTHER" id="PTHR30619">
    <property type="entry name" value="DNA INTERNALIZATION/COMPETENCE PROTEIN COMEC/REC2"/>
    <property type="match status" value="1"/>
</dbReference>
<dbReference type="InterPro" id="IPR052159">
    <property type="entry name" value="Competence_DNA_uptake"/>
</dbReference>
<comment type="caution">
    <text evidence="9">The sequence shown here is derived from an EMBL/GenBank/DDBJ whole genome shotgun (WGS) entry which is preliminary data.</text>
</comment>